<feature type="coiled-coil region" evidence="25">
    <location>
        <begin position="75"/>
        <end position="141"/>
    </location>
</feature>
<feature type="domain" description="Connexin N-terminal" evidence="28">
    <location>
        <begin position="1898"/>
        <end position="1931"/>
    </location>
</feature>
<feature type="compositionally biased region" description="Polar residues" evidence="26">
    <location>
        <begin position="282"/>
        <end position="291"/>
    </location>
</feature>
<organism evidence="29 30">
    <name type="scientific">Patagioenas fasciata monilis</name>
    <dbReference type="NCBI Taxonomy" id="372326"/>
    <lineage>
        <taxon>Eukaryota</taxon>
        <taxon>Metazoa</taxon>
        <taxon>Chordata</taxon>
        <taxon>Craniata</taxon>
        <taxon>Vertebrata</taxon>
        <taxon>Euteleostomi</taxon>
        <taxon>Archelosauria</taxon>
        <taxon>Archosauria</taxon>
        <taxon>Dinosauria</taxon>
        <taxon>Saurischia</taxon>
        <taxon>Theropoda</taxon>
        <taxon>Coelurosauria</taxon>
        <taxon>Aves</taxon>
        <taxon>Neognathae</taxon>
        <taxon>Neoaves</taxon>
        <taxon>Columbimorphae</taxon>
        <taxon>Columbiformes</taxon>
        <taxon>Columbidae</taxon>
        <taxon>Patagioenas</taxon>
    </lineage>
</organism>
<evidence type="ECO:0000256" key="3">
    <source>
        <dbReference type="ARBA" id="ARBA00004496"/>
    </source>
</evidence>
<evidence type="ECO:0000256" key="13">
    <source>
        <dbReference type="ARBA" id="ARBA00022949"/>
    </source>
</evidence>
<dbReference type="STRING" id="372326.A0A1V4JM83"/>
<dbReference type="EMBL" id="LSYS01006902">
    <property type="protein sequence ID" value="OPJ73289.1"/>
    <property type="molecule type" value="Genomic_DNA"/>
</dbReference>
<dbReference type="InterPro" id="IPR009057">
    <property type="entry name" value="Homeodomain-like_sf"/>
</dbReference>
<evidence type="ECO:0000256" key="25">
    <source>
        <dbReference type="SAM" id="Coils"/>
    </source>
</evidence>
<keyword evidence="25" id="KW-0175">Coiled coil</keyword>
<keyword evidence="8" id="KW-0678">Repressor</keyword>
<feature type="region of interest" description="Disordered" evidence="26">
    <location>
        <begin position="1096"/>
        <end position="1131"/>
    </location>
</feature>
<reference evidence="29 30" key="1">
    <citation type="submission" date="2016-02" db="EMBL/GenBank/DDBJ databases">
        <title>Band-tailed pigeon sequencing and assembly.</title>
        <authorList>
            <person name="Soares A.E."/>
            <person name="Novak B.J."/>
            <person name="Rice E.S."/>
            <person name="O'Connell B."/>
            <person name="Chang D."/>
            <person name="Weber S."/>
            <person name="Shapiro B."/>
        </authorList>
    </citation>
    <scope>NUCLEOTIDE SEQUENCE [LARGE SCALE GENOMIC DNA]</scope>
    <source>
        <strain evidence="29">BTP2013</strain>
        <tissue evidence="29">Blood</tissue>
    </source>
</reference>
<feature type="region of interest" description="Disordered" evidence="26">
    <location>
        <begin position="740"/>
        <end position="798"/>
    </location>
</feature>
<evidence type="ECO:0000256" key="8">
    <source>
        <dbReference type="ARBA" id="ARBA00022491"/>
    </source>
</evidence>
<dbReference type="GO" id="GO:0036337">
    <property type="term" value="P:Fas signaling pathway"/>
    <property type="evidence" value="ECO:0007669"/>
    <property type="project" value="TreeGrafter"/>
</dbReference>
<keyword evidence="30" id="KW-1185">Reference proteome</keyword>
<evidence type="ECO:0000256" key="10">
    <source>
        <dbReference type="ARBA" id="ARBA00022692"/>
    </source>
</evidence>
<dbReference type="InterPro" id="IPR000500">
    <property type="entry name" value="Connexin"/>
</dbReference>
<comment type="subcellular location">
    <subcellularLocation>
        <location evidence="4">Cell junction</location>
        <location evidence="4">Gap junction</location>
    </subcellularLocation>
    <subcellularLocation>
        <location evidence="5">Cell membrane</location>
        <topology evidence="5">Multi-pass membrane protein</topology>
    </subcellularLocation>
    <subcellularLocation>
        <location evidence="3">Cytoplasm</location>
    </subcellularLocation>
    <subcellularLocation>
        <location evidence="1">Mitochondrion</location>
    </subcellularLocation>
    <subcellularLocation>
        <location evidence="2">Nucleus</location>
        <location evidence="2">PML body</location>
    </subcellularLocation>
</comment>
<keyword evidence="15" id="KW-0007">Acetylation</keyword>
<dbReference type="PRINTS" id="PR00206">
    <property type="entry name" value="CONNEXIN"/>
</dbReference>
<keyword evidence="20" id="KW-0804">Transcription</keyword>
<evidence type="ECO:0000256" key="17">
    <source>
        <dbReference type="ARBA" id="ARBA00023128"/>
    </source>
</evidence>
<feature type="region of interest" description="Disordered" evidence="26">
    <location>
        <begin position="1495"/>
        <end position="1518"/>
    </location>
</feature>
<keyword evidence="19" id="KW-0010">Activator</keyword>
<evidence type="ECO:0000256" key="7">
    <source>
        <dbReference type="ARBA" id="ARBA00022490"/>
    </source>
</evidence>
<evidence type="ECO:0000256" key="27">
    <source>
        <dbReference type="SAM" id="Phobius"/>
    </source>
</evidence>
<dbReference type="Gene3D" id="1.20.1440.80">
    <property type="entry name" value="Gap junction channel protein cysteine-rich domain"/>
    <property type="match status" value="1"/>
</dbReference>
<proteinExistence type="predicted"/>
<keyword evidence="11" id="KW-0053">Apoptosis</keyword>
<evidence type="ECO:0000256" key="23">
    <source>
        <dbReference type="ARBA" id="ARBA00069865"/>
    </source>
</evidence>
<feature type="compositionally biased region" description="Basic and acidic residues" evidence="26">
    <location>
        <begin position="222"/>
        <end position="240"/>
    </location>
</feature>
<dbReference type="Proteomes" id="UP000190648">
    <property type="component" value="Unassembled WGS sequence"/>
</dbReference>
<keyword evidence="22" id="KW-0131">Cell cycle</keyword>
<feature type="compositionally biased region" description="Basic and acidic residues" evidence="26">
    <location>
        <begin position="314"/>
        <end position="365"/>
    </location>
</feature>
<keyword evidence="6" id="KW-1003">Cell membrane</keyword>
<evidence type="ECO:0000256" key="20">
    <source>
        <dbReference type="ARBA" id="ARBA00023163"/>
    </source>
</evidence>
<keyword evidence="14 27" id="KW-1133">Transmembrane helix</keyword>
<dbReference type="InterPro" id="IPR013092">
    <property type="entry name" value="Connexin_N"/>
</dbReference>
<evidence type="ECO:0000256" key="19">
    <source>
        <dbReference type="ARBA" id="ARBA00023159"/>
    </source>
</evidence>
<feature type="compositionally biased region" description="Polar residues" evidence="26">
    <location>
        <begin position="1699"/>
        <end position="1708"/>
    </location>
</feature>
<evidence type="ECO:0000256" key="24">
    <source>
        <dbReference type="ARBA" id="ARBA00078515"/>
    </source>
</evidence>
<dbReference type="PROSITE" id="PS00407">
    <property type="entry name" value="CONNEXINS_1"/>
    <property type="match status" value="1"/>
</dbReference>
<dbReference type="InterPro" id="IPR039674">
    <property type="entry name" value="FLASH"/>
</dbReference>
<dbReference type="PANTHER" id="PTHR15489">
    <property type="entry name" value="CASPASE 8 ASSOCIATED PROTEIN 2"/>
    <property type="match status" value="1"/>
</dbReference>
<dbReference type="FunFam" id="1.10.10.60:FF:000265">
    <property type="entry name" value="CASP8-associated protein 2 isoform X1"/>
    <property type="match status" value="1"/>
</dbReference>
<dbReference type="Gene3D" id="1.10.10.60">
    <property type="entry name" value="Homeodomain-like"/>
    <property type="match status" value="1"/>
</dbReference>
<feature type="region of interest" description="Disordered" evidence="26">
    <location>
        <begin position="961"/>
        <end position="1052"/>
    </location>
</feature>
<feature type="region of interest" description="Disordered" evidence="26">
    <location>
        <begin position="1552"/>
        <end position="1596"/>
    </location>
</feature>
<feature type="compositionally biased region" description="Basic and acidic residues" evidence="26">
    <location>
        <begin position="1013"/>
        <end position="1022"/>
    </location>
</feature>
<evidence type="ECO:0000256" key="12">
    <source>
        <dbReference type="ARBA" id="ARBA00022868"/>
    </source>
</evidence>
<sequence>MATDEDGLGLFDIRYGAEASPFKEGDESSVDIYDGLDNGLTVPDNSAPNSTPAGNSLNLFDEILIEEGTAKEASYNELQTEYGKCQQQIKELMKKFKEIQAQNVILQNENQALKKNISALIKTARVEINRKDEEISNLHQRLSEFPNHRDSKFRPSDLGDSIKTEHRMKNDCSKDTYHNYSSHMDNGKSSSEKRSTPSLLRHPPEEPCSDGTHACLPNYDHSSNKDNRKERKEIKSDEQYSRGNVNKYRRDVHQSTGNDDSEEGNSDPQQKLKTFSEKASKNELQQKNQSIKLKCSPSAERRLERGTSSWEKQATGKDRLQTRDELRADERSQNGFKKDVKTHDKDEKNVGQKSRPNEKLQEQPRKSGRGSSPHSKSEHSKSLHESRKCRLEESRKGKDMDYRRDRGTNDHTSREGKTSPSDSNSREHKYARLKENSRYEWETAHSKLERHRTEEKRKRERENRDENRHFRNERKVAKDISHETAKESKKGTDVTRSQRNKSYKLEETRGVADNVKDSKVPRTKDDRTGTKNKDLKLSFMEKLNLTLSPAKKQCRSPPDGLKTPSQKATDEGSAELTLQAELFSPAHPVNPGPTEQTNSTLQVLDSTAQSDLEPALPVSVGSENEALEAATPAESEVLPAVVTDELSSETLPERELGQVEPQALPGAAEVLVPDEMQAEASSEAAEACDLVESEASAAAVTDLNHPDSFLPLQLAGSTAECEKLPVTEGVIQDDNVAAAEVAQSEPAGESMEALPESATEKKEEDQMWLAADIESSTDQHGSQSLVLDDSEAKSSGDLDSCDIADDICETKPDSLMEVVKDDGHLAAENLECPSEEKSICEINMCASESLDRTMLTDKDEPLVDQNACDLEPGLTEISTAASSLSAEMYPGTKDRESNPVPVDDDSSILSIDLNHLRYIPKAISPLNSPMRPLAKALKMESPCKGLVKSYNKDLIPESTVVVSPSKNLSKEVNKENQKPVSMSDEHLEMESQLSISSDEIEEGEIISSDEDEGKPKPERCSENTKNSRPKASPETRNLTSSPQNQKSKTVHCSKDNGKFVSVKMSTLDEQLDYVFEKIRRIIIKLCDVVNVGNESEEGKFERAGKQKYKINHKNDVQRSRRKSLKDRSQKPEEYILSKQIVDCQRPNCHHEKSKPDAPKAAFTKCLNSIDNTRNSQTKVHLSKESNLQGTLTPLKGRKYEKEGFQLSRDANKSDLSYELLTEQQASSLTFNLVSDAQMGEIFKSLLQGSDLLEKSSGSIDRNEWEFRTPEKQLLDSHKVRGNVAGLLQEIAPKEASVDSRPAEDINWPVVSPVRAPSLVSQLQMSVDPDVLDESCMFEVPTNAASCKEDECNLQKSKSFVSSVLLEDLAVSLTIPSPLKSDAHLSFLKPENNSSSTPEGVLSAHYSEDALLEEEDATEQDIHLALESDNSSSKSSCSSSWTGRPVAPGFQCRPSLPMQAVIMEKSNDHFIVKIRRAVPSTSLISDQVALVKEARASSAKIEKEETRSGEKERDGQSVTAATVQETVKLDLVKTDQLHHVSTGQEQNCALPQPLKESHDSIGKEGTPGLRGHCRKTSNMESHDAENLDEGSEQSQAQKLKVPENINEISIRSQASFPAVCSIDSYVDSTDDVVTETSCHAVESTADKRTQETSTGNSEINAEKEELEECSDAFINLTEELSNETAVGECNLEIKSTSNTGVGCQISTGDKTSKKRKKEVVEENSNSKRQRKETESAGEGSNASNAKSEEVNSAPERCSTKKNELQQNKDSSPVASSASSPSLYAKNIIKKKGEVVVSWTRNDDREILLECQRKGPSSKTFVSLATRLKKSPNQVSERFKQLMKLFKKSKCKYELLTMGDWNLLGSILEEVHIHSTIVGKIWLTILFIFRMLVLGVAAEDVWDDEQSEFICNTEQPGCNNICYDKAFPISLIRYWVLQIIFVSSPSLVYMGHALYRLRALEKERQKRKAHLRAQLEDLEPMPEEHRRVERELRKLEEQKKVNKAPLRGSLLRTYVLHILTRNRPPGPQEDPEEPLLVAAATGGPH</sequence>
<dbReference type="GO" id="GO:0005739">
    <property type="term" value="C:mitochondrion"/>
    <property type="evidence" value="ECO:0007669"/>
    <property type="project" value="UniProtKB-SubCell"/>
</dbReference>
<dbReference type="GO" id="GO:0016605">
    <property type="term" value="C:PML body"/>
    <property type="evidence" value="ECO:0007669"/>
    <property type="project" value="UniProtKB-SubCell"/>
</dbReference>
<accession>A0A1V4JM83</accession>
<feature type="region of interest" description="Disordered" evidence="26">
    <location>
        <begin position="2019"/>
        <end position="2043"/>
    </location>
</feature>
<evidence type="ECO:0000256" key="6">
    <source>
        <dbReference type="ARBA" id="ARBA00022475"/>
    </source>
</evidence>
<dbReference type="InterPro" id="IPR038359">
    <property type="entry name" value="Connexin_N_sf"/>
</dbReference>
<feature type="compositionally biased region" description="Basic and acidic residues" evidence="26">
    <location>
        <begin position="503"/>
        <end position="536"/>
    </location>
</feature>
<evidence type="ECO:0000256" key="14">
    <source>
        <dbReference type="ARBA" id="ARBA00022989"/>
    </source>
</evidence>
<evidence type="ECO:0000256" key="11">
    <source>
        <dbReference type="ARBA" id="ARBA00022703"/>
    </source>
</evidence>
<evidence type="ECO:0000256" key="22">
    <source>
        <dbReference type="ARBA" id="ARBA00023306"/>
    </source>
</evidence>
<keyword evidence="9" id="KW-0597">Phosphoprotein</keyword>
<feature type="compositionally biased region" description="Polar residues" evidence="26">
    <location>
        <begin position="774"/>
        <end position="785"/>
    </location>
</feature>
<feature type="region of interest" description="Disordered" evidence="26">
    <location>
        <begin position="1636"/>
        <end position="1664"/>
    </location>
</feature>
<keyword evidence="7" id="KW-0963">Cytoplasm</keyword>
<evidence type="ECO:0000256" key="5">
    <source>
        <dbReference type="ARBA" id="ARBA00004651"/>
    </source>
</evidence>
<dbReference type="Pfam" id="PF21227">
    <property type="entry name" value="Myb_DNA-binding_7"/>
    <property type="match status" value="1"/>
</dbReference>
<dbReference type="SUPFAM" id="SSF46689">
    <property type="entry name" value="Homeodomain-like"/>
    <property type="match status" value="1"/>
</dbReference>
<feature type="compositionally biased region" description="Basic and acidic residues" evidence="26">
    <location>
        <begin position="1495"/>
        <end position="1514"/>
    </location>
</feature>
<keyword evidence="12" id="KW-0303">Gap junction</keyword>
<protein>
    <recommendedName>
        <fullName evidence="23">CASP8-associated protein 2</fullName>
    </recommendedName>
    <alternativeName>
        <fullName evidence="24">FLICE-associated huge protein</fullName>
    </alternativeName>
</protein>
<feature type="compositionally biased region" description="Basic and acidic residues" evidence="26">
    <location>
        <begin position="375"/>
        <end position="417"/>
    </location>
</feature>
<feature type="compositionally biased region" description="Polar residues" evidence="26">
    <location>
        <begin position="178"/>
        <end position="189"/>
    </location>
</feature>
<dbReference type="SMART" id="SM00037">
    <property type="entry name" value="CNX"/>
    <property type="match status" value="1"/>
</dbReference>
<evidence type="ECO:0000256" key="1">
    <source>
        <dbReference type="ARBA" id="ARBA00004173"/>
    </source>
</evidence>
<dbReference type="InterPro" id="IPR017990">
    <property type="entry name" value="Connexin_CS"/>
</dbReference>
<keyword evidence="10 27" id="KW-0812">Transmembrane</keyword>
<evidence type="ECO:0000256" key="9">
    <source>
        <dbReference type="ARBA" id="ARBA00022553"/>
    </source>
</evidence>
<feature type="compositionally biased region" description="Basic and acidic residues" evidence="26">
    <location>
        <begin position="968"/>
        <end position="989"/>
    </location>
</feature>
<evidence type="ECO:0000256" key="2">
    <source>
        <dbReference type="ARBA" id="ARBA00004322"/>
    </source>
</evidence>
<feature type="compositionally biased region" description="Basic and acidic residues" evidence="26">
    <location>
        <begin position="424"/>
        <end position="493"/>
    </location>
</feature>
<feature type="compositionally biased region" description="Basic and acidic residues" evidence="26">
    <location>
        <begin position="146"/>
        <end position="177"/>
    </location>
</feature>
<evidence type="ECO:0000256" key="26">
    <source>
        <dbReference type="SAM" id="MobiDB-lite"/>
    </source>
</evidence>
<dbReference type="CDD" id="cd12202">
    <property type="entry name" value="CASP8AP2"/>
    <property type="match status" value="1"/>
</dbReference>
<dbReference type="Pfam" id="PF00029">
    <property type="entry name" value="Connexin"/>
    <property type="match status" value="1"/>
</dbReference>
<feature type="region of interest" description="Disordered" evidence="26">
    <location>
        <begin position="1699"/>
        <end position="1777"/>
    </location>
</feature>
<evidence type="ECO:0000313" key="30">
    <source>
        <dbReference type="Proteomes" id="UP000190648"/>
    </source>
</evidence>
<name>A0A1V4JM83_PATFA</name>
<dbReference type="InterPro" id="IPR049257">
    <property type="entry name" value="Gon4l/CASP8AP2_myb-like"/>
</dbReference>
<dbReference type="GO" id="GO:0008625">
    <property type="term" value="P:extrinsic apoptotic signaling pathway via death domain receptors"/>
    <property type="evidence" value="ECO:0007669"/>
    <property type="project" value="TreeGrafter"/>
</dbReference>
<evidence type="ECO:0000256" key="18">
    <source>
        <dbReference type="ARBA" id="ARBA00023136"/>
    </source>
</evidence>
<dbReference type="GO" id="GO:0005922">
    <property type="term" value="C:connexin complex"/>
    <property type="evidence" value="ECO:0007669"/>
    <property type="project" value="InterPro"/>
</dbReference>
<evidence type="ECO:0000256" key="15">
    <source>
        <dbReference type="ARBA" id="ARBA00022990"/>
    </source>
</evidence>
<evidence type="ECO:0000259" key="28">
    <source>
        <dbReference type="SMART" id="SM00037"/>
    </source>
</evidence>
<evidence type="ECO:0000256" key="16">
    <source>
        <dbReference type="ARBA" id="ARBA00023015"/>
    </source>
</evidence>
<keyword evidence="21" id="KW-0539">Nucleus</keyword>
<dbReference type="PANTHER" id="PTHR15489:SF2">
    <property type="entry name" value="CASP8-ASSOCIATED PROTEIN 2"/>
    <property type="match status" value="1"/>
</dbReference>
<keyword evidence="16" id="KW-0805">Transcription regulation</keyword>
<feature type="region of interest" description="Disordered" evidence="26">
    <location>
        <begin position="146"/>
        <end position="576"/>
    </location>
</feature>
<feature type="compositionally biased region" description="Polar residues" evidence="26">
    <location>
        <begin position="1034"/>
        <end position="1047"/>
    </location>
</feature>
<feature type="compositionally biased region" description="Acidic residues" evidence="26">
    <location>
        <begin position="998"/>
        <end position="1012"/>
    </location>
</feature>
<keyword evidence="17" id="KW-0496">Mitochondrion</keyword>
<keyword evidence="18 27" id="KW-0472">Membrane</keyword>
<gene>
    <name evidence="29" type="primary">CASP8AP2</name>
    <name evidence="29" type="ORF">AV530_005673</name>
</gene>
<comment type="caution">
    <text evidence="29">The sequence shown here is derived from an EMBL/GenBank/DDBJ whole genome shotgun (WGS) entry which is preliminary data.</text>
</comment>
<evidence type="ECO:0000256" key="4">
    <source>
        <dbReference type="ARBA" id="ARBA00004610"/>
    </source>
</evidence>
<feature type="transmembrane region" description="Helical" evidence="27">
    <location>
        <begin position="1933"/>
        <end position="1955"/>
    </location>
</feature>
<evidence type="ECO:0000256" key="21">
    <source>
        <dbReference type="ARBA" id="ARBA00023242"/>
    </source>
</evidence>
<dbReference type="OrthoDB" id="1938039at2759"/>
<feature type="region of interest" description="Disordered" evidence="26">
    <location>
        <begin position="606"/>
        <end position="639"/>
    </location>
</feature>
<evidence type="ECO:0000313" key="29">
    <source>
        <dbReference type="EMBL" id="OPJ73289.1"/>
    </source>
</evidence>
<keyword evidence="13" id="KW-0965">Cell junction</keyword>
<dbReference type="GO" id="GO:0003714">
    <property type="term" value="F:transcription corepressor activity"/>
    <property type="evidence" value="ECO:0007669"/>
    <property type="project" value="TreeGrafter"/>
</dbReference>